<dbReference type="Gene3D" id="1.10.630.10">
    <property type="entry name" value="Cytochrome P450"/>
    <property type="match status" value="1"/>
</dbReference>
<name>A0A6L9W629_9ACTN</name>
<dbReference type="SUPFAM" id="SSF48264">
    <property type="entry name" value="Cytochrome P450"/>
    <property type="match status" value="1"/>
</dbReference>
<dbReference type="InterPro" id="IPR017972">
    <property type="entry name" value="Cyt_P450_CS"/>
</dbReference>
<dbReference type="PRINTS" id="PR00359">
    <property type="entry name" value="BP450"/>
</dbReference>
<dbReference type="GO" id="GO:0006707">
    <property type="term" value="P:cholesterol catabolic process"/>
    <property type="evidence" value="ECO:0007669"/>
    <property type="project" value="TreeGrafter"/>
</dbReference>
<keyword evidence="5 7" id="KW-0408">Iron</keyword>
<comment type="similarity">
    <text evidence="1 7">Belongs to the cytochrome P450 family.</text>
</comment>
<evidence type="ECO:0000256" key="5">
    <source>
        <dbReference type="ARBA" id="ARBA00023004"/>
    </source>
</evidence>
<dbReference type="Proteomes" id="UP000479241">
    <property type="component" value="Unassembled WGS sequence"/>
</dbReference>
<dbReference type="GO" id="GO:0020037">
    <property type="term" value="F:heme binding"/>
    <property type="evidence" value="ECO:0007669"/>
    <property type="project" value="InterPro"/>
</dbReference>
<dbReference type="CDD" id="cd20625">
    <property type="entry name" value="CYP164-like"/>
    <property type="match status" value="1"/>
</dbReference>
<comment type="caution">
    <text evidence="8">The sequence shown here is derived from an EMBL/GenBank/DDBJ whole genome shotgun (WGS) entry which is preliminary data.</text>
</comment>
<accession>A0A6L9W629</accession>
<keyword evidence="6 7" id="KW-0503">Monooxygenase</keyword>
<dbReference type="FunFam" id="1.10.630.10:FF:000018">
    <property type="entry name" value="Cytochrome P450 monooxygenase"/>
    <property type="match status" value="1"/>
</dbReference>
<dbReference type="InterPro" id="IPR002397">
    <property type="entry name" value="Cyt_P450_B"/>
</dbReference>
<evidence type="ECO:0000256" key="7">
    <source>
        <dbReference type="RuleBase" id="RU000461"/>
    </source>
</evidence>
<dbReference type="InterPro" id="IPR036396">
    <property type="entry name" value="Cyt_P450_sf"/>
</dbReference>
<protein>
    <submittedName>
        <fullName evidence="8">Cytochrome P450</fullName>
    </submittedName>
</protein>
<dbReference type="PANTHER" id="PTHR46696:SF4">
    <property type="entry name" value="BIOTIN BIOSYNTHESIS CYTOCHROME P450"/>
    <property type="match status" value="1"/>
</dbReference>
<dbReference type="RefSeq" id="WP_163207546.1">
    <property type="nucleotide sequence ID" value="NZ_JAAGWG010000034.1"/>
</dbReference>
<evidence type="ECO:0000256" key="2">
    <source>
        <dbReference type="ARBA" id="ARBA00022617"/>
    </source>
</evidence>
<evidence type="ECO:0000256" key="6">
    <source>
        <dbReference type="ARBA" id="ARBA00023033"/>
    </source>
</evidence>
<keyword evidence="2 7" id="KW-0349">Heme</keyword>
<dbReference type="InterPro" id="IPR001128">
    <property type="entry name" value="Cyt_P450"/>
</dbReference>
<keyword evidence="4 7" id="KW-0560">Oxidoreductase</keyword>
<dbReference type="PROSITE" id="PS00086">
    <property type="entry name" value="CYTOCHROME_P450"/>
    <property type="match status" value="1"/>
</dbReference>
<dbReference type="Pfam" id="PF00067">
    <property type="entry name" value="p450"/>
    <property type="match status" value="1"/>
</dbReference>
<evidence type="ECO:0000313" key="8">
    <source>
        <dbReference type="EMBL" id="NEK87507.1"/>
    </source>
</evidence>
<dbReference type="GO" id="GO:0005506">
    <property type="term" value="F:iron ion binding"/>
    <property type="evidence" value="ECO:0007669"/>
    <property type="project" value="InterPro"/>
</dbReference>
<dbReference type="AlphaFoldDB" id="A0A6L9W629"/>
<sequence length="449" mass="49368">MSATAETRAGSTGTRPTPWVRPARTAVRWAVRHGLPAVYLSRSARRGDLVGRLLRDRALREQPYDVYEQLRARGPLSPSSLGLVTTSHAVAQEILRSDRFGVGWDRSGAPKAIRWALEFGDDPASSGVAEPPSMLVVDPPDHTRFRRLVSRAFTPRATAAFEPAIQRTADRLLDSLERREGTVDLVEAYAAQLPVLVIADLLGVPTDRREDFLRWGAAAAATLDPGLPLRRYLAADRALRAMHRFLDEHFARLRRDPGEDLVSRLVSLPAEEALTDRELHATVLLLLGAGFETTVNLLGNAVVLLDAHRDQWEALRADPGGWDTAVEEVLRLDSPVQLTGRTAREEVQLGGRTVRAGTRVTLLLGAANRDPEVFPDPARFDVTRVNAREHLAFSGGIHYCVGAGLARLEGAVGLRALSERFPALRVAGAPERRDLQTLRGFERLPVTLR</sequence>
<dbReference type="EMBL" id="JAAGWG010000034">
    <property type="protein sequence ID" value="NEK87507.1"/>
    <property type="molecule type" value="Genomic_DNA"/>
</dbReference>
<evidence type="ECO:0000256" key="1">
    <source>
        <dbReference type="ARBA" id="ARBA00010617"/>
    </source>
</evidence>
<evidence type="ECO:0000313" key="9">
    <source>
        <dbReference type="Proteomes" id="UP000479241"/>
    </source>
</evidence>
<dbReference type="PANTHER" id="PTHR46696">
    <property type="entry name" value="P450, PUTATIVE (EUROFUNG)-RELATED"/>
    <property type="match status" value="1"/>
</dbReference>
<dbReference type="GO" id="GO:0036199">
    <property type="term" value="F:cholest-4-en-3-one 26-monooxygenase activity"/>
    <property type="evidence" value="ECO:0007669"/>
    <property type="project" value="TreeGrafter"/>
</dbReference>
<keyword evidence="3 7" id="KW-0479">Metal-binding</keyword>
<evidence type="ECO:0000256" key="4">
    <source>
        <dbReference type="ARBA" id="ARBA00023002"/>
    </source>
</evidence>
<organism evidence="8 9">
    <name type="scientific">Blastococcus saxobsidens</name>
    <dbReference type="NCBI Taxonomy" id="138336"/>
    <lineage>
        <taxon>Bacteria</taxon>
        <taxon>Bacillati</taxon>
        <taxon>Actinomycetota</taxon>
        <taxon>Actinomycetes</taxon>
        <taxon>Geodermatophilales</taxon>
        <taxon>Geodermatophilaceae</taxon>
        <taxon>Blastococcus</taxon>
    </lineage>
</organism>
<reference evidence="8 9" key="1">
    <citation type="submission" date="2019-12" db="EMBL/GenBank/DDBJ databases">
        <title>the WGS of Blastococcus saxobsidens 67B17.</title>
        <authorList>
            <person name="Jiang Z."/>
        </authorList>
    </citation>
    <scope>NUCLEOTIDE SEQUENCE [LARGE SCALE GENOMIC DNA]</scope>
    <source>
        <strain evidence="8 9">67B17</strain>
    </source>
</reference>
<dbReference type="GO" id="GO:0008395">
    <property type="term" value="F:steroid hydroxylase activity"/>
    <property type="evidence" value="ECO:0007669"/>
    <property type="project" value="TreeGrafter"/>
</dbReference>
<gene>
    <name evidence="8" type="ORF">GCU60_17335</name>
</gene>
<proteinExistence type="inferred from homology"/>
<evidence type="ECO:0000256" key="3">
    <source>
        <dbReference type="ARBA" id="ARBA00022723"/>
    </source>
</evidence>